<keyword evidence="1" id="KW-0812">Transmembrane</keyword>
<dbReference type="GO" id="GO:0006355">
    <property type="term" value="P:regulation of DNA-templated transcription"/>
    <property type="evidence" value="ECO:0007669"/>
    <property type="project" value="InterPro"/>
</dbReference>
<keyword evidence="6" id="KW-0808">Transferase</keyword>
<sequence>MFTRLAIGMAVLGLAVGAVFPVFAVLLGVPAQYATTAVFRAACLAAGLVLGGANWLLARSVIGTRLRLLAGRIGEVAQTVGDPVTSAQGPGRPAADLALPVDSADDLGSAARAFNALLVALDRERRFRSVVHATNDVLALLTPEGRVAFVSDSTSAVLGWTRAELLEMHAGDLLFAEDAHLFTTSGAPITHDGQPSQVFLVRVRHRDGGWRHLEVSSSDRRDDPDIGGLLLTARDVTERLELQSRLAHQATHDALTGLPNRAAVLARGEELLTDPATPCRLAVLLMDLDRFKEVNDTLGHSYGDRLLAQVGPRLRPLVREVDMVARLGGDEFAVLLPDVTVAEARAAAERLHAALGTPFLVDGLSLDVDVSIGVAVCGEGGADVGTLLRQADIAMYAAKESHDGVAVYDPLSDGNDRSRLVLLSELRRGLADGELVVHYQPKVALGSGQVVGVEALVRWQHPVRGLLAPVDFLPAVERTALIEPVTDAVLDLALAQVRAWWAAGFRVPVAVNLSARSLARPDLLGRVLQRLQAHGVPADLLRLEITESALLAEPTRAREVLRSLHAAGVRLSIDDFGTGYSSMGHLKHLPVDELKVDRSYVAEMVTSAEDAALVRSVVDLGHELGMTVVAEGVEDAATAAALADLRCDVGQGWLFGRPGPAVDVTAVLRAGAAAR</sequence>
<feature type="domain" description="PAC" evidence="3">
    <location>
        <begin position="194"/>
        <end position="248"/>
    </location>
</feature>
<organism evidence="6 7">
    <name type="scientific">Modestobacter italicus (strain DSM 44449 / CECT 9708 / BC 501)</name>
    <dbReference type="NCBI Taxonomy" id="2732864"/>
    <lineage>
        <taxon>Bacteria</taxon>
        <taxon>Bacillati</taxon>
        <taxon>Actinomycetota</taxon>
        <taxon>Actinomycetes</taxon>
        <taxon>Geodermatophilales</taxon>
        <taxon>Geodermatophilaceae</taxon>
        <taxon>Modestobacter</taxon>
    </lineage>
</organism>
<dbReference type="OMA" id="WTATHDH"/>
<dbReference type="Gene3D" id="3.30.70.270">
    <property type="match status" value="1"/>
</dbReference>
<dbReference type="InterPro" id="IPR000014">
    <property type="entry name" value="PAS"/>
</dbReference>
<dbReference type="PANTHER" id="PTHR44757:SF2">
    <property type="entry name" value="BIOFILM ARCHITECTURE MAINTENANCE PROTEIN MBAA"/>
    <property type="match status" value="1"/>
</dbReference>
<dbReference type="SUPFAM" id="SSF55073">
    <property type="entry name" value="Nucleotide cyclase"/>
    <property type="match status" value="1"/>
</dbReference>
<dbReference type="GO" id="GO:0052621">
    <property type="term" value="F:diguanylate cyclase activity"/>
    <property type="evidence" value="ECO:0007669"/>
    <property type="project" value="UniProtKB-EC"/>
</dbReference>
<dbReference type="OrthoDB" id="23692at2"/>
<evidence type="ECO:0000256" key="1">
    <source>
        <dbReference type="SAM" id="Phobius"/>
    </source>
</evidence>
<feature type="domain" description="EAL" evidence="4">
    <location>
        <begin position="419"/>
        <end position="672"/>
    </location>
</feature>
<dbReference type="PATRIC" id="fig|477641.3.peg.800"/>
<feature type="domain" description="GGDEF" evidence="5">
    <location>
        <begin position="279"/>
        <end position="410"/>
    </location>
</feature>
<feature type="transmembrane region" description="Helical" evidence="1">
    <location>
        <begin position="34"/>
        <end position="57"/>
    </location>
</feature>
<keyword evidence="1" id="KW-0472">Membrane</keyword>
<keyword evidence="7" id="KW-1185">Reference proteome</keyword>
<name>I4ESE3_MODI5</name>
<feature type="domain" description="PAS" evidence="2">
    <location>
        <begin position="123"/>
        <end position="178"/>
    </location>
</feature>
<dbReference type="NCBIfam" id="TIGR00229">
    <property type="entry name" value="sensory_box"/>
    <property type="match status" value="1"/>
</dbReference>
<dbReference type="NCBIfam" id="TIGR00254">
    <property type="entry name" value="GGDEF"/>
    <property type="match status" value="1"/>
</dbReference>
<dbReference type="CDD" id="cd00130">
    <property type="entry name" value="PAS"/>
    <property type="match status" value="1"/>
</dbReference>
<dbReference type="Pfam" id="PF00990">
    <property type="entry name" value="GGDEF"/>
    <property type="match status" value="1"/>
</dbReference>
<dbReference type="PROSITE" id="PS50883">
    <property type="entry name" value="EAL"/>
    <property type="match status" value="1"/>
</dbReference>
<dbReference type="InterPro" id="IPR029787">
    <property type="entry name" value="Nucleotide_cyclase"/>
</dbReference>
<dbReference type="PROSITE" id="PS50887">
    <property type="entry name" value="GGDEF"/>
    <property type="match status" value="1"/>
</dbReference>
<dbReference type="SMART" id="SM00052">
    <property type="entry name" value="EAL"/>
    <property type="match status" value="1"/>
</dbReference>
<keyword evidence="1" id="KW-1133">Transmembrane helix</keyword>
<dbReference type="CDD" id="cd01949">
    <property type="entry name" value="GGDEF"/>
    <property type="match status" value="1"/>
</dbReference>
<dbReference type="PANTHER" id="PTHR44757">
    <property type="entry name" value="DIGUANYLATE CYCLASE DGCP"/>
    <property type="match status" value="1"/>
</dbReference>
<dbReference type="InterPro" id="IPR035965">
    <property type="entry name" value="PAS-like_dom_sf"/>
</dbReference>
<evidence type="ECO:0000313" key="7">
    <source>
        <dbReference type="Proteomes" id="UP000006461"/>
    </source>
</evidence>
<dbReference type="EMBL" id="FO203431">
    <property type="protein sequence ID" value="CCH86306.1"/>
    <property type="molecule type" value="Genomic_DNA"/>
</dbReference>
<dbReference type="Pfam" id="PF00989">
    <property type="entry name" value="PAS"/>
    <property type="match status" value="1"/>
</dbReference>
<dbReference type="SUPFAM" id="SSF141868">
    <property type="entry name" value="EAL domain-like"/>
    <property type="match status" value="1"/>
</dbReference>
<dbReference type="AlphaFoldDB" id="I4ESE3"/>
<dbReference type="InterPro" id="IPR043128">
    <property type="entry name" value="Rev_trsase/Diguanyl_cyclase"/>
</dbReference>
<dbReference type="Pfam" id="PF00563">
    <property type="entry name" value="EAL"/>
    <property type="match status" value="1"/>
</dbReference>
<dbReference type="InterPro" id="IPR013767">
    <property type="entry name" value="PAS_fold"/>
</dbReference>
<dbReference type="Gene3D" id="3.30.450.20">
    <property type="entry name" value="PAS domain"/>
    <property type="match status" value="1"/>
</dbReference>
<dbReference type="GO" id="GO:0016301">
    <property type="term" value="F:kinase activity"/>
    <property type="evidence" value="ECO:0007669"/>
    <property type="project" value="UniProtKB-KW"/>
</dbReference>
<dbReference type="EC" id="2.7.7.65" evidence="6"/>
<dbReference type="STRING" id="477641.MODMU_0856"/>
<dbReference type="SMART" id="SM00091">
    <property type="entry name" value="PAS"/>
    <property type="match status" value="1"/>
</dbReference>
<dbReference type="InterPro" id="IPR035919">
    <property type="entry name" value="EAL_sf"/>
</dbReference>
<keyword evidence="6" id="KW-0418">Kinase</keyword>
<protein>
    <submittedName>
        <fullName evidence="6">Diguanylate kinase</fullName>
        <ecNumber evidence="6">2.7.7.65</ecNumber>
    </submittedName>
</protein>
<dbReference type="InterPro" id="IPR001633">
    <property type="entry name" value="EAL_dom"/>
</dbReference>
<evidence type="ECO:0000313" key="6">
    <source>
        <dbReference type="EMBL" id="CCH86306.1"/>
    </source>
</evidence>
<dbReference type="SUPFAM" id="SSF55785">
    <property type="entry name" value="PYP-like sensor domain (PAS domain)"/>
    <property type="match status" value="1"/>
</dbReference>
<dbReference type="HOGENOM" id="CLU_000445_70_20_11"/>
<dbReference type="Proteomes" id="UP000006461">
    <property type="component" value="Chromosome"/>
</dbReference>
<dbReference type="SMART" id="SM00267">
    <property type="entry name" value="GGDEF"/>
    <property type="match status" value="1"/>
</dbReference>
<evidence type="ECO:0000259" key="5">
    <source>
        <dbReference type="PROSITE" id="PS50887"/>
    </source>
</evidence>
<dbReference type="CDD" id="cd01948">
    <property type="entry name" value="EAL"/>
    <property type="match status" value="1"/>
</dbReference>
<keyword evidence="6" id="KW-0548">Nucleotidyltransferase</keyword>
<accession>I4ESE3</accession>
<dbReference type="InterPro" id="IPR000160">
    <property type="entry name" value="GGDEF_dom"/>
</dbReference>
<dbReference type="eggNOG" id="COG5001">
    <property type="taxonomic scope" value="Bacteria"/>
</dbReference>
<dbReference type="Gene3D" id="3.20.20.450">
    <property type="entry name" value="EAL domain"/>
    <property type="match status" value="1"/>
</dbReference>
<dbReference type="PROSITE" id="PS50112">
    <property type="entry name" value="PAS"/>
    <property type="match status" value="1"/>
</dbReference>
<dbReference type="PROSITE" id="PS50113">
    <property type="entry name" value="PAC"/>
    <property type="match status" value="1"/>
</dbReference>
<proteinExistence type="predicted"/>
<evidence type="ECO:0000259" key="2">
    <source>
        <dbReference type="PROSITE" id="PS50112"/>
    </source>
</evidence>
<gene>
    <name evidence="6" type="ordered locus">MODMU_0856</name>
</gene>
<dbReference type="InterPro" id="IPR052155">
    <property type="entry name" value="Biofilm_reg_signaling"/>
</dbReference>
<dbReference type="InterPro" id="IPR000700">
    <property type="entry name" value="PAS-assoc_C"/>
</dbReference>
<evidence type="ECO:0000259" key="3">
    <source>
        <dbReference type="PROSITE" id="PS50113"/>
    </source>
</evidence>
<reference evidence="6 7" key="1">
    <citation type="journal article" date="2012" name="J. Bacteriol.">
        <title>Genome Sequence of Radiation-Resistant Modestobacter marinus Strain BC501, a Representative Actinobacterium That Thrives on Calcareous Stone Surfaces.</title>
        <authorList>
            <person name="Normand P."/>
            <person name="Gury J."/>
            <person name="Pujic P."/>
            <person name="Chouaia B."/>
            <person name="Crotti E."/>
            <person name="Brusetti L."/>
            <person name="Daffonchio D."/>
            <person name="Vacherie B."/>
            <person name="Barbe V."/>
            <person name="Medigue C."/>
            <person name="Calteau A."/>
            <person name="Ghodhbane-Gtari F."/>
            <person name="Essoussi I."/>
            <person name="Nouioui I."/>
            <person name="Abbassi-Ghozzi I."/>
            <person name="Gtari M."/>
        </authorList>
    </citation>
    <scope>NUCLEOTIDE SEQUENCE [LARGE SCALE GENOMIC DNA]</scope>
    <source>
        <strain evidence="7">BC 501</strain>
    </source>
</reference>
<dbReference type="KEGG" id="mmar:MODMU_0856"/>
<evidence type="ECO:0000259" key="4">
    <source>
        <dbReference type="PROSITE" id="PS50883"/>
    </source>
</evidence>